<dbReference type="NCBIfam" id="TIGR01420">
    <property type="entry name" value="pilT_fam"/>
    <property type="match status" value="1"/>
</dbReference>
<feature type="domain" description="Bacterial type II secretion system protein E" evidence="2">
    <location>
        <begin position="234"/>
        <end position="248"/>
    </location>
</feature>
<dbReference type="InterPro" id="IPR006321">
    <property type="entry name" value="PilT/PilU"/>
</dbReference>
<gene>
    <name evidence="3" type="ORF">CH64_1821</name>
</gene>
<dbReference type="InterPro" id="IPR050921">
    <property type="entry name" value="T4SS_GSP_E_ATPase"/>
</dbReference>
<reference evidence="3 4" key="1">
    <citation type="journal article" date="2015" name="Genome Announc.">
        <title>Thirty-Two Complete Genome Assemblies of Nine Yersinia Species, Including Y. pestis, Y. pseudotuberculosis, and Y. enterocolitica.</title>
        <authorList>
            <person name="Johnson S.L."/>
            <person name="Daligault H.E."/>
            <person name="Davenport K.W."/>
            <person name="Jaissle J."/>
            <person name="Frey K.G."/>
            <person name="Ladner J.T."/>
            <person name="Broomall S.M."/>
            <person name="Bishop-Lilly K.A."/>
            <person name="Bruce D.C."/>
            <person name="Coyne S.R."/>
            <person name="Gibbons H.S."/>
            <person name="Lo C.C."/>
            <person name="Munk A.C."/>
            <person name="Rosenzweig C.N."/>
            <person name="Koroleva G.I."/>
            <person name="Palacios G.F."/>
            <person name="Redden C.L."/>
            <person name="Xu Y."/>
            <person name="Minogue T.D."/>
            <person name="Chain P.S."/>
        </authorList>
    </citation>
    <scope>NUCLEOTIDE SEQUENCE [LARGE SCALE GENOMIC DNA]</scope>
    <source>
        <strain evidence="3 4">YRA</strain>
    </source>
</reference>
<dbReference type="Gene3D" id="3.40.50.300">
    <property type="entry name" value="P-loop containing nucleotide triphosphate hydrolases"/>
    <property type="match status" value="1"/>
</dbReference>
<dbReference type="GeneID" id="45567130"/>
<dbReference type="RefSeq" id="WP_004715992.1">
    <property type="nucleotide sequence ID" value="NZ_CIFE01000022.1"/>
</dbReference>
<organism evidence="3 4">
    <name type="scientific">Yersinia rohdei</name>
    <dbReference type="NCBI Taxonomy" id="29485"/>
    <lineage>
        <taxon>Bacteria</taxon>
        <taxon>Pseudomonadati</taxon>
        <taxon>Pseudomonadota</taxon>
        <taxon>Gammaproteobacteria</taxon>
        <taxon>Enterobacterales</taxon>
        <taxon>Yersiniaceae</taxon>
        <taxon>Yersinia</taxon>
    </lineage>
</organism>
<evidence type="ECO:0000256" key="1">
    <source>
        <dbReference type="ARBA" id="ARBA00006611"/>
    </source>
</evidence>
<keyword evidence="4" id="KW-1185">Reference proteome</keyword>
<dbReference type="Gene3D" id="3.30.450.90">
    <property type="match status" value="1"/>
</dbReference>
<evidence type="ECO:0000313" key="3">
    <source>
        <dbReference type="EMBL" id="AJJ12038.1"/>
    </source>
</evidence>
<sequence>MDFTCLDDKKTDPANPTFSAIRIKCIDLENPEDVNDNFTEQDFEHKVAVSVKHNASDLHLCTGYHPVLRIDGELKTLTHWPRVDANWLYGLSQHVLTEEQQSQLQHLGQVDCACTTTAGQRLRANVFQQRQGLSIAFRVITATCPSLEELDTPLVINQLINQSDGLILVSGATGSGKSTTLGSMINAMNQTQARHIITLEDPIEFIHCSKSCLIQQRELGSHTHSFSSALSGALRQDPDIILLGELRDKDTIRLALTAAETGHLVLATLHTRTATQAIDRLVDVFPATEKMVIQAQLAASLRAVIAQKLCHKVGGGRLAVFEILTQTTAVSHLIREGKTYQLPTLIQAGGQWGMQSFEQSMAQREKQGILARDNPISGE</sequence>
<dbReference type="PROSITE" id="PS00662">
    <property type="entry name" value="T2SP_E"/>
    <property type="match status" value="1"/>
</dbReference>
<dbReference type="InterPro" id="IPR001482">
    <property type="entry name" value="T2SS/T4SS_dom"/>
</dbReference>
<proteinExistence type="inferred from homology"/>
<dbReference type="Proteomes" id="UP000031914">
    <property type="component" value="Chromosome"/>
</dbReference>
<protein>
    <submittedName>
        <fullName evidence="3">Twitching motility family protein</fullName>
    </submittedName>
</protein>
<dbReference type="EMBL" id="CP009787">
    <property type="protein sequence ID" value="AJJ12038.1"/>
    <property type="molecule type" value="Genomic_DNA"/>
</dbReference>
<evidence type="ECO:0000259" key="2">
    <source>
        <dbReference type="PROSITE" id="PS00662"/>
    </source>
</evidence>
<dbReference type="Pfam" id="PF00437">
    <property type="entry name" value="T2SSE"/>
    <property type="match status" value="1"/>
</dbReference>
<dbReference type="CDD" id="cd01131">
    <property type="entry name" value="PilT"/>
    <property type="match status" value="1"/>
</dbReference>
<dbReference type="SUPFAM" id="SSF52540">
    <property type="entry name" value="P-loop containing nucleoside triphosphate hydrolases"/>
    <property type="match status" value="1"/>
</dbReference>
<name>A0ABM5SFI4_YERRO</name>
<accession>A0ABM5SFI4</accession>
<dbReference type="PANTHER" id="PTHR30486">
    <property type="entry name" value="TWITCHING MOTILITY PROTEIN PILT"/>
    <property type="match status" value="1"/>
</dbReference>
<comment type="similarity">
    <text evidence="1">Belongs to the GSP E family.</text>
</comment>
<evidence type="ECO:0000313" key="4">
    <source>
        <dbReference type="Proteomes" id="UP000031914"/>
    </source>
</evidence>
<dbReference type="InterPro" id="IPR027417">
    <property type="entry name" value="P-loop_NTPase"/>
</dbReference>
<dbReference type="PANTHER" id="PTHR30486:SF6">
    <property type="entry name" value="TYPE IV PILUS RETRACTATION ATPASE PILT"/>
    <property type="match status" value="1"/>
</dbReference>